<evidence type="ECO:0000256" key="1">
    <source>
        <dbReference type="SAM" id="MobiDB-lite"/>
    </source>
</evidence>
<organism evidence="2 3">
    <name type="scientific">Halorubrum aidingense JCM 13560</name>
    <dbReference type="NCBI Taxonomy" id="1230454"/>
    <lineage>
        <taxon>Archaea</taxon>
        <taxon>Methanobacteriati</taxon>
        <taxon>Methanobacteriota</taxon>
        <taxon>Stenosarchaea group</taxon>
        <taxon>Halobacteria</taxon>
        <taxon>Halobacteriales</taxon>
        <taxon>Haloferacaceae</taxon>
        <taxon>Halorubrum</taxon>
    </lineage>
</organism>
<protein>
    <submittedName>
        <fullName evidence="2">Uncharacterized protein</fullName>
    </submittedName>
</protein>
<evidence type="ECO:0000313" key="2">
    <source>
        <dbReference type="EMBL" id="EMA66798.1"/>
    </source>
</evidence>
<accession>M0PAB0</accession>
<gene>
    <name evidence="2" type="ORF">C461_09816</name>
</gene>
<feature type="compositionally biased region" description="Low complexity" evidence="1">
    <location>
        <begin position="1"/>
        <end position="16"/>
    </location>
</feature>
<reference evidence="2 3" key="1">
    <citation type="journal article" date="2014" name="PLoS Genet.">
        <title>Phylogenetically driven sequencing of extremely halophilic archaea reveals strategies for static and dynamic osmo-response.</title>
        <authorList>
            <person name="Becker E.A."/>
            <person name="Seitzer P.M."/>
            <person name="Tritt A."/>
            <person name="Larsen D."/>
            <person name="Krusor M."/>
            <person name="Yao A.I."/>
            <person name="Wu D."/>
            <person name="Madern D."/>
            <person name="Eisen J.A."/>
            <person name="Darling A.E."/>
            <person name="Facciotti M.T."/>
        </authorList>
    </citation>
    <scope>NUCLEOTIDE SEQUENCE [LARGE SCALE GENOMIC DNA]</scope>
    <source>
        <strain evidence="2 3">JCM 13560</strain>
    </source>
</reference>
<feature type="compositionally biased region" description="Low complexity" evidence="1">
    <location>
        <begin position="63"/>
        <end position="75"/>
    </location>
</feature>
<feature type="region of interest" description="Disordered" evidence="1">
    <location>
        <begin position="1"/>
        <end position="106"/>
    </location>
</feature>
<name>M0PAB0_9EURY</name>
<dbReference type="Proteomes" id="UP000011575">
    <property type="component" value="Unassembled WGS sequence"/>
</dbReference>
<keyword evidence="3" id="KW-1185">Reference proteome</keyword>
<proteinExistence type="predicted"/>
<comment type="caution">
    <text evidence="2">The sequence shown here is derived from an EMBL/GenBank/DDBJ whole genome shotgun (WGS) entry which is preliminary data.</text>
</comment>
<dbReference type="AlphaFoldDB" id="M0PAB0"/>
<evidence type="ECO:0000313" key="3">
    <source>
        <dbReference type="Proteomes" id="UP000011575"/>
    </source>
</evidence>
<dbReference type="EMBL" id="AOJI01000025">
    <property type="protein sequence ID" value="EMA66798.1"/>
    <property type="molecule type" value="Genomic_DNA"/>
</dbReference>
<dbReference type="RefSeq" id="WP_008000782.1">
    <property type="nucleotide sequence ID" value="NZ_AOJI01000025.1"/>
</dbReference>
<dbReference type="STRING" id="1230454.C461_09816"/>
<feature type="compositionally biased region" description="Basic and acidic residues" evidence="1">
    <location>
        <begin position="50"/>
        <end position="62"/>
    </location>
</feature>
<sequence>MTTPNDTTPATDPTNRTTDDTSPRSIPGRTPITEEAGAPIVPTPRLPTADTDRTDRTDRTDSTDTPTTAPTGTRRPSPPPTAEERDAPLVPDLRPTRRSRADGRSR</sequence>